<dbReference type="RefSeq" id="XP_004501729.1">
    <property type="nucleotide sequence ID" value="XM_004501672.3"/>
</dbReference>
<dbReference type="GeneID" id="101511564"/>
<evidence type="ECO:0000259" key="6">
    <source>
        <dbReference type="PROSITE" id="PS51005"/>
    </source>
</evidence>
<dbReference type="eggNOG" id="ENOG502SJ1K">
    <property type="taxonomic scope" value="Eukaryota"/>
</dbReference>
<keyword evidence="3" id="KW-0804">Transcription</keyword>
<evidence type="ECO:0000256" key="1">
    <source>
        <dbReference type="ARBA" id="ARBA00023015"/>
    </source>
</evidence>
<dbReference type="Pfam" id="PF02365">
    <property type="entry name" value="NAM"/>
    <property type="match status" value="1"/>
</dbReference>
<keyword evidence="2" id="KW-0238">DNA-binding</keyword>
<accession>A0A1S2YA12</accession>
<dbReference type="GO" id="GO:0006355">
    <property type="term" value="P:regulation of DNA-templated transcription"/>
    <property type="evidence" value="ECO:0007669"/>
    <property type="project" value="InterPro"/>
</dbReference>
<keyword evidence="7" id="KW-1185">Reference proteome</keyword>
<dbReference type="Proteomes" id="UP000087171">
    <property type="component" value="Chromosome Ca5"/>
</dbReference>
<evidence type="ECO:0000256" key="5">
    <source>
        <dbReference type="SAM" id="MobiDB-lite"/>
    </source>
</evidence>
<reference evidence="8" key="2">
    <citation type="submission" date="2025-08" db="UniProtKB">
        <authorList>
            <consortium name="RefSeq"/>
        </authorList>
    </citation>
    <scope>IDENTIFICATION</scope>
    <source>
        <tissue evidence="8">Etiolated seedlings</tissue>
    </source>
</reference>
<keyword evidence="4" id="KW-0539">Nucleus</keyword>
<dbReference type="InterPro" id="IPR036093">
    <property type="entry name" value="NAC_dom_sf"/>
</dbReference>
<dbReference type="PaxDb" id="3827-XP_004501729.1"/>
<sequence>MENVKFIKNGISKLPPGFRFQPTDEELVFQYLKCKILSYQLPASIIPEINVCNYDPSDLPGNYGEQDRYYFSSKETKYRNGNRMNRTTKSGYWKATGSEKKVIRISSSISNNNVGLAGIRKSLVFYKGKSPNGSRSDWIMHEYRLVNVESNSSHQKYVKEIGDWVVCRIFMKKRRNVDKYSVSIMNQPRFFDFMRVHNAAPGPMITSSSSSTSTEVSSSDQTSGYIC</sequence>
<feature type="domain" description="NAC" evidence="6">
    <location>
        <begin position="14"/>
        <end position="172"/>
    </location>
</feature>
<feature type="compositionally biased region" description="Low complexity" evidence="5">
    <location>
        <begin position="206"/>
        <end position="227"/>
    </location>
</feature>
<evidence type="ECO:0000313" key="7">
    <source>
        <dbReference type="Proteomes" id="UP000087171"/>
    </source>
</evidence>
<dbReference type="GO" id="GO:0003677">
    <property type="term" value="F:DNA binding"/>
    <property type="evidence" value="ECO:0007669"/>
    <property type="project" value="UniProtKB-KW"/>
</dbReference>
<dbReference type="Gene3D" id="2.170.150.80">
    <property type="entry name" value="NAC domain"/>
    <property type="match status" value="1"/>
</dbReference>
<evidence type="ECO:0000256" key="2">
    <source>
        <dbReference type="ARBA" id="ARBA00023125"/>
    </source>
</evidence>
<dbReference type="InterPro" id="IPR003441">
    <property type="entry name" value="NAC-dom"/>
</dbReference>
<reference evidence="7" key="1">
    <citation type="journal article" date="2013" name="Nat. Biotechnol.">
        <title>Draft genome sequence of chickpea (Cicer arietinum) provides a resource for trait improvement.</title>
        <authorList>
            <person name="Varshney R.K."/>
            <person name="Song C."/>
            <person name="Saxena R.K."/>
            <person name="Azam S."/>
            <person name="Yu S."/>
            <person name="Sharpe A.G."/>
            <person name="Cannon S."/>
            <person name="Baek J."/>
            <person name="Rosen B.D."/>
            <person name="Tar'an B."/>
            <person name="Millan T."/>
            <person name="Zhang X."/>
            <person name="Ramsay L.D."/>
            <person name="Iwata A."/>
            <person name="Wang Y."/>
            <person name="Nelson W."/>
            <person name="Farmer A.D."/>
            <person name="Gaur P.M."/>
            <person name="Soderlund C."/>
            <person name="Penmetsa R.V."/>
            <person name="Xu C."/>
            <person name="Bharti A.K."/>
            <person name="He W."/>
            <person name="Winter P."/>
            <person name="Zhao S."/>
            <person name="Hane J.K."/>
            <person name="Carrasquilla-Garcia N."/>
            <person name="Condie J.A."/>
            <person name="Upadhyaya H.D."/>
            <person name="Luo M.C."/>
            <person name="Thudi M."/>
            <person name="Gowda C.L."/>
            <person name="Singh N.P."/>
            <person name="Lichtenzveig J."/>
            <person name="Gali K.K."/>
            <person name="Rubio J."/>
            <person name="Nadarajan N."/>
            <person name="Dolezel J."/>
            <person name="Bansal K.C."/>
            <person name="Xu X."/>
            <person name="Edwards D."/>
            <person name="Zhang G."/>
            <person name="Kahl G."/>
            <person name="Gil J."/>
            <person name="Singh K.B."/>
            <person name="Datta S.K."/>
            <person name="Jackson S.A."/>
            <person name="Wang J."/>
            <person name="Cook D.R."/>
        </authorList>
    </citation>
    <scope>NUCLEOTIDE SEQUENCE [LARGE SCALE GENOMIC DNA]</scope>
    <source>
        <strain evidence="7">cv. CDC Frontier</strain>
    </source>
</reference>
<dbReference type="KEGG" id="cam:101511564"/>
<gene>
    <name evidence="8" type="primary">NAC39</name>
</gene>
<dbReference type="PANTHER" id="PTHR31744:SF93">
    <property type="entry name" value="NAC DOMAIN-CONTAINING PROTEIN"/>
    <property type="match status" value="1"/>
</dbReference>
<keyword evidence="1" id="KW-0805">Transcription regulation</keyword>
<protein>
    <submittedName>
        <fullName evidence="8">NAC domain-containing protein 83</fullName>
    </submittedName>
</protein>
<evidence type="ECO:0000256" key="4">
    <source>
        <dbReference type="ARBA" id="ARBA00023242"/>
    </source>
</evidence>
<evidence type="ECO:0000313" key="8">
    <source>
        <dbReference type="RefSeq" id="XP_004501729.1"/>
    </source>
</evidence>
<dbReference type="PROSITE" id="PS51005">
    <property type="entry name" value="NAC"/>
    <property type="match status" value="1"/>
</dbReference>
<organism evidence="7 8">
    <name type="scientific">Cicer arietinum</name>
    <name type="common">Chickpea</name>
    <name type="synonym">Garbanzo</name>
    <dbReference type="NCBI Taxonomy" id="3827"/>
    <lineage>
        <taxon>Eukaryota</taxon>
        <taxon>Viridiplantae</taxon>
        <taxon>Streptophyta</taxon>
        <taxon>Embryophyta</taxon>
        <taxon>Tracheophyta</taxon>
        <taxon>Spermatophyta</taxon>
        <taxon>Magnoliopsida</taxon>
        <taxon>eudicotyledons</taxon>
        <taxon>Gunneridae</taxon>
        <taxon>Pentapetalae</taxon>
        <taxon>rosids</taxon>
        <taxon>fabids</taxon>
        <taxon>Fabales</taxon>
        <taxon>Fabaceae</taxon>
        <taxon>Papilionoideae</taxon>
        <taxon>50 kb inversion clade</taxon>
        <taxon>NPAAA clade</taxon>
        <taxon>Hologalegina</taxon>
        <taxon>IRL clade</taxon>
        <taxon>Cicereae</taxon>
        <taxon>Cicer</taxon>
    </lineage>
</organism>
<evidence type="ECO:0000256" key="3">
    <source>
        <dbReference type="ARBA" id="ARBA00023163"/>
    </source>
</evidence>
<dbReference type="PANTHER" id="PTHR31744">
    <property type="entry name" value="PROTEIN CUP-SHAPED COTYLEDON 2-RELATED"/>
    <property type="match status" value="1"/>
</dbReference>
<feature type="region of interest" description="Disordered" evidence="5">
    <location>
        <begin position="204"/>
        <end position="227"/>
    </location>
</feature>
<dbReference type="STRING" id="3827.A0A1S2YA12"/>
<proteinExistence type="predicted"/>
<dbReference type="SUPFAM" id="SSF101941">
    <property type="entry name" value="NAC domain"/>
    <property type="match status" value="1"/>
</dbReference>
<dbReference type="OrthoDB" id="1871428at2759"/>
<dbReference type="AlphaFoldDB" id="A0A1S2YA12"/>
<name>A0A1S2YA12_CICAR</name>